<keyword evidence="1" id="KW-0812">Transmembrane</keyword>
<dbReference type="EMBL" id="NIVC01003820">
    <property type="protein sequence ID" value="PAA49654.1"/>
    <property type="molecule type" value="Genomic_DNA"/>
</dbReference>
<feature type="transmembrane region" description="Helical" evidence="1">
    <location>
        <begin position="63"/>
        <end position="85"/>
    </location>
</feature>
<accession>A0A267DLW3</accession>
<evidence type="ECO:0000256" key="1">
    <source>
        <dbReference type="SAM" id="Phobius"/>
    </source>
</evidence>
<proteinExistence type="predicted"/>
<feature type="non-terminal residue" evidence="2">
    <location>
        <position position="1"/>
    </location>
</feature>
<sequence length="201" mass="22102">KTCKKRSLQSTIYRFSFILIMNCLPIAELVMHYTLICVSTVCLCIEIQLNEIFDGLNSEYSRYLGYICPVMVTLLSLLRLTVIIFKNCCKRKNKKKSGSGCSWWCLLMQLLAWLACAAGFLAMTVLITIGLPHIQGVVSLASSATVSDCPGINLAIRLWRFQAAVAGVAAGECLALFGLRTAGLVAAPRPREEDGVIFQET</sequence>
<keyword evidence="3" id="KW-1185">Reference proteome</keyword>
<feature type="transmembrane region" description="Helical" evidence="1">
    <location>
        <begin position="106"/>
        <end position="131"/>
    </location>
</feature>
<name>A0A267DLW3_9PLAT</name>
<evidence type="ECO:0000313" key="2">
    <source>
        <dbReference type="EMBL" id="PAA49654.1"/>
    </source>
</evidence>
<feature type="transmembrane region" description="Helical" evidence="1">
    <location>
        <begin position="12"/>
        <end position="31"/>
    </location>
</feature>
<protein>
    <submittedName>
        <fullName evidence="2">Uncharacterized protein</fullName>
    </submittedName>
</protein>
<organism evidence="2 3">
    <name type="scientific">Macrostomum lignano</name>
    <dbReference type="NCBI Taxonomy" id="282301"/>
    <lineage>
        <taxon>Eukaryota</taxon>
        <taxon>Metazoa</taxon>
        <taxon>Spiralia</taxon>
        <taxon>Lophotrochozoa</taxon>
        <taxon>Platyhelminthes</taxon>
        <taxon>Rhabditophora</taxon>
        <taxon>Macrostomorpha</taxon>
        <taxon>Macrostomida</taxon>
        <taxon>Macrostomidae</taxon>
        <taxon>Macrostomum</taxon>
    </lineage>
</organism>
<dbReference type="AlphaFoldDB" id="A0A267DLW3"/>
<evidence type="ECO:0000313" key="3">
    <source>
        <dbReference type="Proteomes" id="UP000215902"/>
    </source>
</evidence>
<keyword evidence="1" id="KW-1133">Transmembrane helix</keyword>
<keyword evidence="1" id="KW-0472">Membrane</keyword>
<dbReference type="Proteomes" id="UP000215902">
    <property type="component" value="Unassembled WGS sequence"/>
</dbReference>
<reference evidence="2 3" key="1">
    <citation type="submission" date="2017-06" db="EMBL/GenBank/DDBJ databases">
        <title>A platform for efficient transgenesis in Macrostomum lignano, a flatworm model organism for stem cell research.</title>
        <authorList>
            <person name="Berezikov E."/>
        </authorList>
    </citation>
    <scope>NUCLEOTIDE SEQUENCE [LARGE SCALE GENOMIC DNA]</scope>
    <source>
        <strain evidence="2">DV1</strain>
        <tissue evidence="2">Whole organism</tissue>
    </source>
</reference>
<gene>
    <name evidence="2" type="ORF">BOX15_Mlig018366g1</name>
</gene>
<comment type="caution">
    <text evidence="2">The sequence shown here is derived from an EMBL/GenBank/DDBJ whole genome shotgun (WGS) entry which is preliminary data.</text>
</comment>